<accession>A0A0C3PDE9</accession>
<evidence type="ECO:0000313" key="2">
    <source>
        <dbReference type="Proteomes" id="UP000054217"/>
    </source>
</evidence>
<organism evidence="1 2">
    <name type="scientific">Pisolithus tinctorius Marx 270</name>
    <dbReference type="NCBI Taxonomy" id="870435"/>
    <lineage>
        <taxon>Eukaryota</taxon>
        <taxon>Fungi</taxon>
        <taxon>Dikarya</taxon>
        <taxon>Basidiomycota</taxon>
        <taxon>Agaricomycotina</taxon>
        <taxon>Agaricomycetes</taxon>
        <taxon>Agaricomycetidae</taxon>
        <taxon>Boletales</taxon>
        <taxon>Sclerodermatineae</taxon>
        <taxon>Pisolithaceae</taxon>
        <taxon>Pisolithus</taxon>
    </lineage>
</organism>
<dbReference type="HOGENOM" id="CLU_2929098_0_0_1"/>
<dbReference type="InParanoid" id="A0A0C3PDE9"/>
<keyword evidence="2" id="KW-1185">Reference proteome</keyword>
<dbReference type="AlphaFoldDB" id="A0A0C3PDE9"/>
<feature type="non-terminal residue" evidence="1">
    <location>
        <position position="61"/>
    </location>
</feature>
<reference evidence="1 2" key="1">
    <citation type="submission" date="2014-04" db="EMBL/GenBank/DDBJ databases">
        <authorList>
            <consortium name="DOE Joint Genome Institute"/>
            <person name="Kuo A."/>
            <person name="Kohler A."/>
            <person name="Costa M.D."/>
            <person name="Nagy L.G."/>
            <person name="Floudas D."/>
            <person name="Copeland A."/>
            <person name="Barry K.W."/>
            <person name="Cichocki N."/>
            <person name="Veneault-Fourrey C."/>
            <person name="LaButti K."/>
            <person name="Lindquist E.A."/>
            <person name="Lipzen A."/>
            <person name="Lundell T."/>
            <person name="Morin E."/>
            <person name="Murat C."/>
            <person name="Sun H."/>
            <person name="Tunlid A."/>
            <person name="Henrissat B."/>
            <person name="Grigoriev I.V."/>
            <person name="Hibbett D.S."/>
            <person name="Martin F."/>
            <person name="Nordberg H.P."/>
            <person name="Cantor M.N."/>
            <person name="Hua S.X."/>
        </authorList>
    </citation>
    <scope>NUCLEOTIDE SEQUENCE [LARGE SCALE GENOMIC DNA]</scope>
    <source>
        <strain evidence="1 2">Marx 270</strain>
    </source>
</reference>
<reference evidence="2" key="2">
    <citation type="submission" date="2015-01" db="EMBL/GenBank/DDBJ databases">
        <title>Evolutionary Origins and Diversification of the Mycorrhizal Mutualists.</title>
        <authorList>
            <consortium name="DOE Joint Genome Institute"/>
            <consortium name="Mycorrhizal Genomics Consortium"/>
            <person name="Kohler A."/>
            <person name="Kuo A."/>
            <person name="Nagy L.G."/>
            <person name="Floudas D."/>
            <person name="Copeland A."/>
            <person name="Barry K.W."/>
            <person name="Cichocki N."/>
            <person name="Veneault-Fourrey C."/>
            <person name="LaButti K."/>
            <person name="Lindquist E.A."/>
            <person name="Lipzen A."/>
            <person name="Lundell T."/>
            <person name="Morin E."/>
            <person name="Murat C."/>
            <person name="Riley R."/>
            <person name="Ohm R."/>
            <person name="Sun H."/>
            <person name="Tunlid A."/>
            <person name="Henrissat B."/>
            <person name="Grigoriev I.V."/>
            <person name="Hibbett D.S."/>
            <person name="Martin F."/>
        </authorList>
    </citation>
    <scope>NUCLEOTIDE SEQUENCE [LARGE SCALE GENOMIC DNA]</scope>
    <source>
        <strain evidence="2">Marx 270</strain>
    </source>
</reference>
<name>A0A0C3PDE9_PISTI</name>
<sequence length="61" mass="6680">MTISSDAERWGGSASGLSLGWMFATGGNRHLHLTCSPMSYEVEKPCKQGNFLCLDLLFPVM</sequence>
<dbReference type="EMBL" id="KN831964">
    <property type="protein sequence ID" value="KIO06171.1"/>
    <property type="molecule type" value="Genomic_DNA"/>
</dbReference>
<evidence type="ECO:0000313" key="1">
    <source>
        <dbReference type="EMBL" id="KIO06171.1"/>
    </source>
</evidence>
<gene>
    <name evidence="1" type="ORF">M404DRAFT_999398</name>
</gene>
<proteinExistence type="predicted"/>
<protein>
    <submittedName>
        <fullName evidence="1">Uncharacterized protein</fullName>
    </submittedName>
</protein>
<dbReference type="Proteomes" id="UP000054217">
    <property type="component" value="Unassembled WGS sequence"/>
</dbReference>